<dbReference type="InterPro" id="IPR018649">
    <property type="entry name" value="SHOCT"/>
</dbReference>
<name>A0A543F144_9MICO</name>
<comment type="caution">
    <text evidence="2">The sequence shown here is derived from an EMBL/GenBank/DDBJ whole genome shotgun (WGS) entry which is preliminary data.</text>
</comment>
<keyword evidence="3" id="KW-1185">Reference proteome</keyword>
<dbReference type="Proteomes" id="UP000320235">
    <property type="component" value="Unassembled WGS sequence"/>
</dbReference>
<sequence length="217" mass="22894">MVGYGRVIGGDYKGAAISTPVGSTLVVQAGLKMRRLLPDNVSEWEELPTDSKGNPVGAVGQAVVGAVLPGQLGKAASAAFGATVDAMGPSHTIRVDWADGKRSLLKLPDSMFRHFAMVLNAQRVFSEPVPVEAAPVVEDKPTITDKAFDLVSGIVKDRFPAKSQTAAVPEVTAVAEVAPTLQVDVVEQLHRLASLRDAGILTEDEFATKKAELLARL</sequence>
<dbReference type="AlphaFoldDB" id="A0A543F144"/>
<dbReference type="OrthoDB" id="5996503at2"/>
<reference evidence="2 3" key="1">
    <citation type="submission" date="2019-06" db="EMBL/GenBank/DDBJ databases">
        <title>Sequencing the genomes of 1000 actinobacteria strains.</title>
        <authorList>
            <person name="Klenk H.-P."/>
        </authorList>
    </citation>
    <scope>NUCLEOTIDE SEQUENCE [LARGE SCALE GENOMIC DNA]</scope>
    <source>
        <strain evidence="2 3">DSM 105492</strain>
    </source>
</reference>
<evidence type="ECO:0000313" key="3">
    <source>
        <dbReference type="Proteomes" id="UP000320235"/>
    </source>
</evidence>
<gene>
    <name evidence="2" type="ORF">FB391_1569</name>
</gene>
<organism evidence="2 3">
    <name type="scientific">Microbacterium kyungheense</name>
    <dbReference type="NCBI Taxonomy" id="1263636"/>
    <lineage>
        <taxon>Bacteria</taxon>
        <taxon>Bacillati</taxon>
        <taxon>Actinomycetota</taxon>
        <taxon>Actinomycetes</taxon>
        <taxon>Micrococcales</taxon>
        <taxon>Microbacteriaceae</taxon>
        <taxon>Microbacterium</taxon>
    </lineage>
</organism>
<dbReference type="RefSeq" id="WP_141893888.1">
    <property type="nucleotide sequence ID" value="NZ_BAABLH010000004.1"/>
</dbReference>
<accession>A0A543F144</accession>
<feature type="domain" description="SHOCT" evidence="1">
    <location>
        <begin position="187"/>
        <end position="214"/>
    </location>
</feature>
<evidence type="ECO:0000313" key="2">
    <source>
        <dbReference type="EMBL" id="TQM27548.1"/>
    </source>
</evidence>
<dbReference type="EMBL" id="VFPE01000002">
    <property type="protein sequence ID" value="TQM27548.1"/>
    <property type="molecule type" value="Genomic_DNA"/>
</dbReference>
<protein>
    <submittedName>
        <fullName evidence="2">Putative oligomerization/nucleic acid binding protein</fullName>
    </submittedName>
</protein>
<evidence type="ECO:0000259" key="1">
    <source>
        <dbReference type="Pfam" id="PF09851"/>
    </source>
</evidence>
<proteinExistence type="predicted"/>
<dbReference type="Pfam" id="PF09851">
    <property type="entry name" value="SHOCT"/>
    <property type="match status" value="1"/>
</dbReference>